<sequence>FIFSLQEVHEILKEYELKYCFVDRNKGTDLFSPRLCNNPPPACHPHHKPSNEPSA</sequence>
<comment type="caution">
    <text evidence="1">The sequence shown here is derived from an EMBL/GenBank/DDBJ whole genome shotgun (WGS) entry which is preliminary data.</text>
</comment>
<evidence type="ECO:0000313" key="2">
    <source>
        <dbReference type="Proteomes" id="UP001469553"/>
    </source>
</evidence>
<evidence type="ECO:0000313" key="1">
    <source>
        <dbReference type="EMBL" id="MEQ2291087.1"/>
    </source>
</evidence>
<keyword evidence="2" id="KW-1185">Reference proteome</keyword>
<proteinExistence type="predicted"/>
<dbReference type="Proteomes" id="UP001469553">
    <property type="component" value="Unassembled WGS sequence"/>
</dbReference>
<protein>
    <submittedName>
        <fullName evidence="1">Uncharacterized protein</fullName>
    </submittedName>
</protein>
<feature type="non-terminal residue" evidence="1">
    <location>
        <position position="1"/>
    </location>
</feature>
<gene>
    <name evidence="1" type="ORF">AMECASPLE_009847</name>
</gene>
<accession>A0ABV0YB88</accession>
<dbReference type="EMBL" id="JAHRIP010028774">
    <property type="protein sequence ID" value="MEQ2291087.1"/>
    <property type="molecule type" value="Genomic_DNA"/>
</dbReference>
<organism evidence="1 2">
    <name type="scientific">Ameca splendens</name>
    <dbReference type="NCBI Taxonomy" id="208324"/>
    <lineage>
        <taxon>Eukaryota</taxon>
        <taxon>Metazoa</taxon>
        <taxon>Chordata</taxon>
        <taxon>Craniata</taxon>
        <taxon>Vertebrata</taxon>
        <taxon>Euteleostomi</taxon>
        <taxon>Actinopterygii</taxon>
        <taxon>Neopterygii</taxon>
        <taxon>Teleostei</taxon>
        <taxon>Neoteleostei</taxon>
        <taxon>Acanthomorphata</taxon>
        <taxon>Ovalentaria</taxon>
        <taxon>Atherinomorphae</taxon>
        <taxon>Cyprinodontiformes</taxon>
        <taxon>Goodeidae</taxon>
        <taxon>Ameca</taxon>
    </lineage>
</organism>
<name>A0ABV0YB88_9TELE</name>
<reference evidence="1 2" key="1">
    <citation type="submission" date="2021-06" db="EMBL/GenBank/DDBJ databases">
        <authorList>
            <person name="Palmer J.M."/>
        </authorList>
    </citation>
    <scope>NUCLEOTIDE SEQUENCE [LARGE SCALE GENOMIC DNA]</scope>
    <source>
        <strain evidence="1 2">AS_MEX2019</strain>
        <tissue evidence="1">Muscle</tissue>
    </source>
</reference>